<gene>
    <name evidence="5" type="ORF">IRJ16_18285</name>
</gene>
<feature type="repeat" description="ANK" evidence="3">
    <location>
        <begin position="269"/>
        <end position="302"/>
    </location>
</feature>
<dbReference type="PANTHER" id="PTHR24198">
    <property type="entry name" value="ANKYRIN REPEAT AND PROTEIN KINASE DOMAIN-CONTAINING PROTEIN"/>
    <property type="match status" value="1"/>
</dbReference>
<feature type="repeat" description="ANK" evidence="3">
    <location>
        <begin position="337"/>
        <end position="369"/>
    </location>
</feature>
<evidence type="ECO:0000313" key="6">
    <source>
        <dbReference type="Proteomes" id="UP000622475"/>
    </source>
</evidence>
<dbReference type="AlphaFoldDB" id="A0A929KZ37"/>
<dbReference type="Proteomes" id="UP000622475">
    <property type="component" value="Unassembled WGS sequence"/>
</dbReference>
<evidence type="ECO:0000256" key="3">
    <source>
        <dbReference type="PROSITE-ProRule" id="PRU00023"/>
    </source>
</evidence>
<evidence type="ECO:0000256" key="2">
    <source>
        <dbReference type="ARBA" id="ARBA00023043"/>
    </source>
</evidence>
<evidence type="ECO:0000256" key="1">
    <source>
        <dbReference type="ARBA" id="ARBA00022737"/>
    </source>
</evidence>
<dbReference type="Gene3D" id="1.25.40.20">
    <property type="entry name" value="Ankyrin repeat-containing domain"/>
    <property type="match status" value="3"/>
</dbReference>
<dbReference type="PROSITE" id="PS50297">
    <property type="entry name" value="ANK_REP_REGION"/>
    <property type="match status" value="5"/>
</dbReference>
<accession>A0A929KZ37</accession>
<dbReference type="Pfam" id="PF12796">
    <property type="entry name" value="Ank_2"/>
    <property type="match status" value="3"/>
</dbReference>
<protein>
    <submittedName>
        <fullName evidence="5">Ankyrin repeat domain-containing protein</fullName>
    </submittedName>
</protein>
<dbReference type="PANTHER" id="PTHR24198:SF165">
    <property type="entry name" value="ANKYRIN REPEAT-CONTAINING PROTEIN-RELATED"/>
    <property type="match status" value="1"/>
</dbReference>
<name>A0A929KZ37_9SPHI</name>
<evidence type="ECO:0000256" key="4">
    <source>
        <dbReference type="SAM" id="SignalP"/>
    </source>
</evidence>
<feature type="chain" id="PRO_5037089643" evidence="4">
    <location>
        <begin position="19"/>
        <end position="516"/>
    </location>
</feature>
<keyword evidence="6" id="KW-1185">Reference proteome</keyword>
<keyword evidence="2 3" id="KW-0040">ANK repeat</keyword>
<feature type="repeat" description="ANK" evidence="3">
    <location>
        <begin position="424"/>
        <end position="456"/>
    </location>
</feature>
<comment type="caution">
    <text evidence="5">The sequence shown here is derived from an EMBL/GenBank/DDBJ whole genome shotgun (WGS) entry which is preliminary data.</text>
</comment>
<dbReference type="RefSeq" id="WP_194113086.1">
    <property type="nucleotide sequence ID" value="NZ_JADFFL010000008.1"/>
</dbReference>
<dbReference type="PROSITE" id="PS50088">
    <property type="entry name" value="ANK_REPEAT"/>
    <property type="match status" value="5"/>
</dbReference>
<keyword evidence="1" id="KW-0677">Repeat</keyword>
<feature type="repeat" description="ANK" evidence="3">
    <location>
        <begin position="91"/>
        <end position="123"/>
    </location>
</feature>
<feature type="repeat" description="ANK" evidence="3">
    <location>
        <begin position="457"/>
        <end position="490"/>
    </location>
</feature>
<evidence type="ECO:0000313" key="5">
    <source>
        <dbReference type="EMBL" id="MBE9663837.1"/>
    </source>
</evidence>
<dbReference type="SUPFAM" id="SSF48403">
    <property type="entry name" value="Ankyrin repeat"/>
    <property type="match status" value="2"/>
</dbReference>
<dbReference type="EMBL" id="JADFFL010000008">
    <property type="protein sequence ID" value="MBE9663837.1"/>
    <property type="molecule type" value="Genomic_DNA"/>
</dbReference>
<feature type="signal peptide" evidence="4">
    <location>
        <begin position="1"/>
        <end position="18"/>
    </location>
</feature>
<proteinExistence type="predicted"/>
<sequence>MKRILTAITMVLALGAQAQQQTNTLLESTFWQGKPEVEAVKAEIAKGADPSQLNANAFDPVVLAINASAPNATVKYLIDQKGNDVSKLTHDGRIYLHWAAYRGNTEIMEYVIGKGSKLSFVDSHGATPLTFAAGAGVTNTAAYDLLASKGVDLKKEVNSEGANVLLLAISNDKDLKLTDYFVSKGLDIKSVDKAGNNAFNYAARGGNVEQMKALVKRGVTVPATAMILAAQSGGARRGGPAVPETVADPLAIYQFLDGAGAKANAVNKTGQNALHYIVRKPNQLAVINYFLAKGADINLADEDGNTPFIIAAASSRDKELIDFLASKVKNINQANKEGLTALTMAARSNTPEMITLLLNKGADAKVLDTKGNNLAYYLIDAYRPPVAGRGGMQAPAGPGPEDVLATKLQLLKDKGLNITAPQAGGNTLFHVAVLKNNVDLLKRIQEMGVDVNAKNKEGITPLHKAAMIAKDDVLLKYLLSIGAKKEVGTSFKETAFDLATENEALTKKQVSVTFLK</sequence>
<keyword evidence="4" id="KW-0732">Signal</keyword>
<dbReference type="InterPro" id="IPR002110">
    <property type="entry name" value="Ankyrin_rpt"/>
</dbReference>
<organism evidence="5 6">
    <name type="scientific">Mucilaginibacter myungsuensis</name>
    <dbReference type="NCBI Taxonomy" id="649104"/>
    <lineage>
        <taxon>Bacteria</taxon>
        <taxon>Pseudomonadati</taxon>
        <taxon>Bacteroidota</taxon>
        <taxon>Sphingobacteriia</taxon>
        <taxon>Sphingobacteriales</taxon>
        <taxon>Sphingobacteriaceae</taxon>
        <taxon>Mucilaginibacter</taxon>
    </lineage>
</organism>
<dbReference type="SMART" id="SM00248">
    <property type="entry name" value="ANK"/>
    <property type="match status" value="10"/>
</dbReference>
<dbReference type="InterPro" id="IPR036770">
    <property type="entry name" value="Ankyrin_rpt-contain_sf"/>
</dbReference>
<reference evidence="5" key="1">
    <citation type="submission" date="2020-10" db="EMBL/GenBank/DDBJ databases">
        <title>Mucilaginibacter mali sp. nov., isolated from rhizosphere soil of apple orchard.</title>
        <authorList>
            <person name="Lee J.-S."/>
            <person name="Kim H.S."/>
            <person name="Kim J.-S."/>
        </authorList>
    </citation>
    <scope>NUCLEOTIDE SEQUENCE</scope>
    <source>
        <strain evidence="5">KCTC 22746</strain>
    </source>
</reference>